<feature type="region of interest" description="Disordered" evidence="1">
    <location>
        <begin position="396"/>
        <end position="435"/>
    </location>
</feature>
<dbReference type="EMBL" id="JAGILA010000002">
    <property type="protein sequence ID" value="MBP2235978.1"/>
    <property type="molecule type" value="Genomic_DNA"/>
</dbReference>
<keyword evidence="3" id="KW-1185">Reference proteome</keyword>
<name>A0ABS4QZC1_9HYPH</name>
<comment type="caution">
    <text evidence="2">The sequence shown here is derived from an EMBL/GenBank/DDBJ whole genome shotgun (WGS) entry which is preliminary data.</text>
</comment>
<protein>
    <submittedName>
        <fullName evidence="2">Uncharacterized protein</fullName>
    </submittedName>
</protein>
<evidence type="ECO:0000313" key="2">
    <source>
        <dbReference type="EMBL" id="MBP2235978.1"/>
    </source>
</evidence>
<proteinExistence type="predicted"/>
<dbReference type="Proteomes" id="UP000730739">
    <property type="component" value="Unassembled WGS sequence"/>
</dbReference>
<sequence length="523" mass="55328">MLMPIVAIRNAGNPSEDAVPNIRRSPAPLSQRTEAIQKILDALGRHFSGREILSSDALMRMIEDLSRLLRSPVLPHRAERDVARLLQVLELLPAHERQAVARELGGHRPALRIEPPIRATQQAMGASPQPAGHPVIRSLPLQAPATPQSSAAQTSASGDVALLQAMLKKTFGAGEETARAARTFEETTQAEPQAEPDATPPGDAAKASNPGEGRTRPGDMRNQAPTGFPPGPAEQHAEEAEAADRLLPKAADLPHSPEHSTPRTPACGDAFTPRVPRQAEAPKQGQILDEAETPSQGDAGSGDELNGDGTYGPPRGREESTPPPLRSGAMRGEAASPARAIVDAVKLLTDAGFIAAAKSGGRPQAMEHVDNAVPVSRSEPPAPEQAGEFAVRQRNISARHEASSALAAAELPEAPMPGGTPWQARSPQAGEDPAMQQALALLVEVGLPREIPLALLPYPPAETEAEDSDDSHGESDGQPKDDDDKEAEAGPEDGKEEQESRSESDEGPDSSDPYELYRKFGDL</sequence>
<evidence type="ECO:0000313" key="3">
    <source>
        <dbReference type="Proteomes" id="UP000730739"/>
    </source>
</evidence>
<feature type="compositionally biased region" description="Basic and acidic residues" evidence="1">
    <location>
        <begin position="235"/>
        <end position="247"/>
    </location>
</feature>
<dbReference type="RefSeq" id="WP_209602130.1">
    <property type="nucleotide sequence ID" value="NZ_JAGILA010000002.1"/>
</dbReference>
<organism evidence="2 3">
    <name type="scientific">Sinorhizobium kostiense</name>
    <dbReference type="NCBI Taxonomy" id="76747"/>
    <lineage>
        <taxon>Bacteria</taxon>
        <taxon>Pseudomonadati</taxon>
        <taxon>Pseudomonadota</taxon>
        <taxon>Alphaproteobacteria</taxon>
        <taxon>Hyphomicrobiales</taxon>
        <taxon>Rhizobiaceae</taxon>
        <taxon>Sinorhizobium/Ensifer group</taxon>
        <taxon>Sinorhizobium</taxon>
    </lineage>
</organism>
<accession>A0ABS4QZC1</accession>
<feature type="region of interest" description="Disordered" evidence="1">
    <location>
        <begin position="184"/>
        <end position="335"/>
    </location>
</feature>
<feature type="region of interest" description="Disordered" evidence="1">
    <location>
        <begin position="454"/>
        <end position="523"/>
    </location>
</feature>
<feature type="compositionally biased region" description="Basic and acidic residues" evidence="1">
    <location>
        <begin position="470"/>
        <end position="482"/>
    </location>
</feature>
<feature type="compositionally biased region" description="Low complexity" evidence="1">
    <location>
        <begin position="403"/>
        <end position="413"/>
    </location>
</feature>
<reference evidence="2 3" key="1">
    <citation type="submission" date="2021-03" db="EMBL/GenBank/DDBJ databases">
        <title>Genomic Encyclopedia of Type Strains, Phase IV (KMG-IV): sequencing the most valuable type-strain genomes for metagenomic binning, comparative biology and taxonomic classification.</title>
        <authorList>
            <person name="Goeker M."/>
        </authorList>
    </citation>
    <scope>NUCLEOTIDE SEQUENCE [LARGE SCALE GENOMIC DNA]</scope>
    <source>
        <strain evidence="2 3">DSM 13372</strain>
    </source>
</reference>
<gene>
    <name evidence="2" type="ORF">J2Z31_002470</name>
</gene>
<feature type="compositionally biased region" description="Acidic residues" evidence="1">
    <location>
        <begin position="483"/>
        <end position="496"/>
    </location>
</feature>
<evidence type="ECO:0000256" key="1">
    <source>
        <dbReference type="SAM" id="MobiDB-lite"/>
    </source>
</evidence>